<keyword evidence="2" id="KW-1185">Reference proteome</keyword>
<evidence type="ECO:0000313" key="1">
    <source>
        <dbReference type="EMBL" id="KAJ7753222.1"/>
    </source>
</evidence>
<organism evidence="1 2">
    <name type="scientific">Mycena metata</name>
    <dbReference type="NCBI Taxonomy" id="1033252"/>
    <lineage>
        <taxon>Eukaryota</taxon>
        <taxon>Fungi</taxon>
        <taxon>Dikarya</taxon>
        <taxon>Basidiomycota</taxon>
        <taxon>Agaricomycotina</taxon>
        <taxon>Agaricomycetes</taxon>
        <taxon>Agaricomycetidae</taxon>
        <taxon>Agaricales</taxon>
        <taxon>Marasmiineae</taxon>
        <taxon>Mycenaceae</taxon>
        <taxon>Mycena</taxon>
    </lineage>
</organism>
<dbReference type="EMBL" id="JARKIB010000056">
    <property type="protein sequence ID" value="KAJ7753222.1"/>
    <property type="molecule type" value="Genomic_DNA"/>
</dbReference>
<name>A0AAD7NB12_9AGAR</name>
<protein>
    <submittedName>
        <fullName evidence="1">Uncharacterized protein</fullName>
    </submittedName>
</protein>
<accession>A0AAD7NB12</accession>
<sequence length="188" mass="21609">MVYFGYLLNLGLVNGKFTLVMPYHVQLAPVLDREIQEIMGAQSKQPYTLMFELSTIPPSFKNAWEGQRSSIHGHFLQLGAERKLRLAKCYNLWSCMEQIKMSREQFIDVAGSQVFSAAIGSISGCKVLESYVFWMSREGTTHVQMMQRECGLGAVWGVYYLVSWQVFTLSTCLRLYNPPQSHFEMIRQ</sequence>
<dbReference type="AlphaFoldDB" id="A0AAD7NB12"/>
<comment type="caution">
    <text evidence="1">The sequence shown here is derived from an EMBL/GenBank/DDBJ whole genome shotgun (WGS) entry which is preliminary data.</text>
</comment>
<proteinExistence type="predicted"/>
<dbReference type="Proteomes" id="UP001215598">
    <property type="component" value="Unassembled WGS sequence"/>
</dbReference>
<evidence type="ECO:0000313" key="2">
    <source>
        <dbReference type="Proteomes" id="UP001215598"/>
    </source>
</evidence>
<gene>
    <name evidence="1" type="ORF">B0H16DRAFT_1459527</name>
</gene>
<reference evidence="1" key="1">
    <citation type="submission" date="2023-03" db="EMBL/GenBank/DDBJ databases">
        <title>Massive genome expansion in bonnet fungi (Mycena s.s.) driven by repeated elements and novel gene families across ecological guilds.</title>
        <authorList>
            <consortium name="Lawrence Berkeley National Laboratory"/>
            <person name="Harder C.B."/>
            <person name="Miyauchi S."/>
            <person name="Viragh M."/>
            <person name="Kuo A."/>
            <person name="Thoen E."/>
            <person name="Andreopoulos B."/>
            <person name="Lu D."/>
            <person name="Skrede I."/>
            <person name="Drula E."/>
            <person name="Henrissat B."/>
            <person name="Morin E."/>
            <person name="Kohler A."/>
            <person name="Barry K."/>
            <person name="LaButti K."/>
            <person name="Morin E."/>
            <person name="Salamov A."/>
            <person name="Lipzen A."/>
            <person name="Mereny Z."/>
            <person name="Hegedus B."/>
            <person name="Baldrian P."/>
            <person name="Stursova M."/>
            <person name="Weitz H."/>
            <person name="Taylor A."/>
            <person name="Grigoriev I.V."/>
            <person name="Nagy L.G."/>
            <person name="Martin F."/>
            <person name="Kauserud H."/>
        </authorList>
    </citation>
    <scope>NUCLEOTIDE SEQUENCE</scope>
    <source>
        <strain evidence="1">CBHHK182m</strain>
    </source>
</reference>